<proteinExistence type="predicted"/>
<feature type="compositionally biased region" description="Polar residues" evidence="1">
    <location>
        <begin position="291"/>
        <end position="303"/>
    </location>
</feature>
<dbReference type="OrthoDB" id="6281281at2759"/>
<name>A0A3S4ZZ37_9PLAT</name>
<evidence type="ECO:0000313" key="2">
    <source>
        <dbReference type="EMBL" id="VEL15562.1"/>
    </source>
</evidence>
<sequence>MKACQLSDRVEELEQEVEKYRILAGIERLTKASWNDGNTLASAEHSTPSSGPSHSAAGGTSDVSEAPSQADRVATAPRLNLAVFEERRGRGRGTKSVVEVHHGVVNADGWEPGLRRSSSPAASRRFESASEPPARARLLERVGGETKKKTAPEEEPSEEAKEMQETGAGADGLVGAPGRPGCRRLAGLGSHALDAAGGLRPEAGSPTTWAAPHHFYHRGGLRDSLSAASWLTEAPGSSPAAADDDGDGDAEAELEAKEEAPAAPRRQGRTLSVDVSPGLGLPPQAVHHRQSQTGPLWPQQSQHAARGHMLSGRPRQLARQERTMLRSRAAGSEEKRQAGDSGFCSISQTSSQRSSLFGIDPALGQMMDG</sequence>
<dbReference type="Proteomes" id="UP000784294">
    <property type="component" value="Unassembled WGS sequence"/>
</dbReference>
<protein>
    <submittedName>
        <fullName evidence="2">Uncharacterized protein</fullName>
    </submittedName>
</protein>
<feature type="compositionally biased region" description="Basic and acidic residues" evidence="1">
    <location>
        <begin position="137"/>
        <end position="164"/>
    </location>
</feature>
<feature type="compositionally biased region" description="Low complexity" evidence="1">
    <location>
        <begin position="45"/>
        <end position="61"/>
    </location>
</feature>
<feature type="region of interest" description="Disordered" evidence="1">
    <location>
        <begin position="108"/>
        <end position="181"/>
    </location>
</feature>
<evidence type="ECO:0000313" key="3">
    <source>
        <dbReference type="Proteomes" id="UP000784294"/>
    </source>
</evidence>
<feature type="region of interest" description="Disordered" evidence="1">
    <location>
        <begin position="231"/>
        <end position="369"/>
    </location>
</feature>
<accession>A0A3S4ZZ37</accession>
<feature type="compositionally biased region" description="Low complexity" evidence="1">
    <location>
        <begin position="345"/>
        <end position="355"/>
    </location>
</feature>
<organism evidence="2 3">
    <name type="scientific">Protopolystoma xenopodis</name>
    <dbReference type="NCBI Taxonomy" id="117903"/>
    <lineage>
        <taxon>Eukaryota</taxon>
        <taxon>Metazoa</taxon>
        <taxon>Spiralia</taxon>
        <taxon>Lophotrochozoa</taxon>
        <taxon>Platyhelminthes</taxon>
        <taxon>Monogenea</taxon>
        <taxon>Polyopisthocotylea</taxon>
        <taxon>Polystomatidea</taxon>
        <taxon>Polystomatidae</taxon>
        <taxon>Protopolystoma</taxon>
    </lineage>
</organism>
<gene>
    <name evidence="2" type="ORF">PXEA_LOCUS9002</name>
</gene>
<reference evidence="2" key="1">
    <citation type="submission" date="2018-11" db="EMBL/GenBank/DDBJ databases">
        <authorList>
            <consortium name="Pathogen Informatics"/>
        </authorList>
    </citation>
    <scope>NUCLEOTIDE SEQUENCE</scope>
</reference>
<dbReference type="EMBL" id="CAAALY010025041">
    <property type="protein sequence ID" value="VEL15562.1"/>
    <property type="molecule type" value="Genomic_DNA"/>
</dbReference>
<keyword evidence="3" id="KW-1185">Reference proteome</keyword>
<comment type="caution">
    <text evidence="2">The sequence shown here is derived from an EMBL/GenBank/DDBJ whole genome shotgun (WGS) entry which is preliminary data.</text>
</comment>
<dbReference type="AlphaFoldDB" id="A0A3S4ZZ37"/>
<feature type="compositionally biased region" description="Acidic residues" evidence="1">
    <location>
        <begin position="242"/>
        <end position="253"/>
    </location>
</feature>
<evidence type="ECO:0000256" key="1">
    <source>
        <dbReference type="SAM" id="MobiDB-lite"/>
    </source>
</evidence>
<feature type="region of interest" description="Disordered" evidence="1">
    <location>
        <begin position="37"/>
        <end position="94"/>
    </location>
</feature>